<organism evidence="6">
    <name type="scientific">Eustoma russellianum</name>
    <name type="common">Showy prairie gentian</name>
    <name type="synonym">Eustoma grandiflorum</name>
    <dbReference type="NCBI Taxonomy" id="52518"/>
    <lineage>
        <taxon>Eukaryota</taxon>
        <taxon>Viridiplantae</taxon>
        <taxon>Streptophyta</taxon>
        <taxon>Embryophyta</taxon>
        <taxon>Tracheophyta</taxon>
        <taxon>Spermatophyta</taxon>
        <taxon>Magnoliopsida</taxon>
        <taxon>eudicotyledons</taxon>
        <taxon>Gunneridae</taxon>
        <taxon>Pentapetalae</taxon>
        <taxon>asterids</taxon>
        <taxon>lamiids</taxon>
        <taxon>Gentianales</taxon>
        <taxon>Gentianaceae</taxon>
        <taxon>Chironieae</taxon>
        <taxon>Chironiinae</taxon>
        <taxon>Eustoma</taxon>
    </lineage>
</organism>
<dbReference type="GO" id="GO:0080044">
    <property type="term" value="F:quercetin 7-O-glucosyltransferase activity"/>
    <property type="evidence" value="ECO:0007669"/>
    <property type="project" value="TreeGrafter"/>
</dbReference>
<name>A4F1Q2_EUSRU</name>
<dbReference type="PANTHER" id="PTHR11926">
    <property type="entry name" value="GLUCOSYL/GLUCURONOSYL TRANSFERASES"/>
    <property type="match status" value="1"/>
</dbReference>
<dbReference type="InterPro" id="IPR035595">
    <property type="entry name" value="UDP_glycos_trans_CS"/>
</dbReference>
<comment type="similarity">
    <text evidence="1 4">Belongs to the UDP-glycosyltransferase family.</text>
</comment>
<reference evidence="6" key="1">
    <citation type="submission" date="2002-01" db="EMBL/GenBank/DDBJ databases">
        <title>cDNA cloning of UDP-glucose:anthocyanin 5-O-glucosyltransferase from Eustoma grandiflorum.</title>
        <authorList>
            <person name="Noda N."/>
            <person name="Kanno Y."/>
            <person name="Suzuki M."/>
        </authorList>
    </citation>
    <scope>NUCLEOTIDE SEQUENCE</scope>
    <source>
        <tissue evidence="6">Petal</tissue>
    </source>
</reference>
<evidence type="ECO:0000256" key="3">
    <source>
        <dbReference type="ARBA" id="ARBA00022679"/>
    </source>
</evidence>
<dbReference type="FunFam" id="3.40.50.2000:FF:000019">
    <property type="entry name" value="Glycosyltransferase"/>
    <property type="match status" value="1"/>
</dbReference>
<accession>A4F1Q2</accession>
<dbReference type="Gene3D" id="3.40.50.2000">
    <property type="entry name" value="Glycogen Phosphorylase B"/>
    <property type="match status" value="2"/>
</dbReference>
<dbReference type="EMBL" id="AB078961">
    <property type="protein sequence ID" value="BAF49285.1"/>
    <property type="molecule type" value="mRNA"/>
</dbReference>
<dbReference type="CDD" id="cd03784">
    <property type="entry name" value="GT1_Gtf-like"/>
    <property type="match status" value="1"/>
</dbReference>
<dbReference type="InterPro" id="IPR002213">
    <property type="entry name" value="UDP_glucos_trans"/>
</dbReference>
<dbReference type="PROSITE" id="PS00018">
    <property type="entry name" value="EF_HAND_1"/>
    <property type="match status" value="1"/>
</dbReference>
<gene>
    <name evidence="6" type="primary">Eg5GT-A</name>
</gene>
<sequence length="463" mass="51717">MSTPHILLVVFPAQGHISPALQLAMKLVAQGIQLTFLTSSFAEARMSKPTNISGLNFVYFPEVTKGKDYMFELRKHGSQTLKDIILSSINVGLPISRILYTTLLPWAADIARESHIPSILLWTQPVTTLVTFHYYFNGYEDVIKNICNHENSTLQLPRLPLLSRRDLHSFLLPSNPYKGVLRTFKDHLDALDMDENPTVLVNSFNALEEEALKAITKYKMVGVGPLVPSSIFNTKNNSEDSLSSNLWQKSIDCTGWLDSKPHGSIIYVSFGSYVKQSMTQMKEIAKGLLASGKAFLWVITSNNDETVKNQEDGIEILNNMMEELEEKGMIVPWCAQLEVLKHPSIGCFLTHCGWNSTLESMVCGVPMVCFPKMFDQGTISKLVVDVWKVGVRVDENEDGIVCQEEIKKCIDHVMDGGKFAQELGENARKWMSLGKEAVLEGGSSYYNLKAFVEEIKGGSSAFD</sequence>
<evidence type="ECO:0000256" key="2">
    <source>
        <dbReference type="ARBA" id="ARBA00022676"/>
    </source>
</evidence>
<dbReference type="PROSITE" id="PS00375">
    <property type="entry name" value="UDPGT"/>
    <property type="match status" value="1"/>
</dbReference>
<evidence type="ECO:0000313" key="6">
    <source>
        <dbReference type="EMBL" id="BAF49285.1"/>
    </source>
</evidence>
<evidence type="ECO:0000256" key="4">
    <source>
        <dbReference type="RuleBase" id="RU003718"/>
    </source>
</evidence>
<evidence type="ECO:0000256" key="5">
    <source>
        <dbReference type="RuleBase" id="RU362057"/>
    </source>
</evidence>
<dbReference type="InterPro" id="IPR018247">
    <property type="entry name" value="EF_Hand_1_Ca_BS"/>
</dbReference>
<keyword evidence="3 4" id="KW-0808">Transferase</keyword>
<protein>
    <recommendedName>
        <fullName evidence="5">Glycosyltransferase</fullName>
        <ecNumber evidence="5">2.4.1.-</ecNumber>
    </recommendedName>
</protein>
<keyword evidence="2 4" id="KW-0328">Glycosyltransferase</keyword>
<dbReference type="PANTHER" id="PTHR11926:SF870">
    <property type="entry name" value="UDP-GLYCOSYLTRANSFERASE 75B1"/>
    <property type="match status" value="1"/>
</dbReference>
<dbReference type="SUPFAM" id="SSF53756">
    <property type="entry name" value="UDP-Glycosyltransferase/glycogen phosphorylase"/>
    <property type="match status" value="1"/>
</dbReference>
<dbReference type="Pfam" id="PF00201">
    <property type="entry name" value="UDPGT"/>
    <property type="match status" value="1"/>
</dbReference>
<proteinExistence type="evidence at transcript level"/>
<dbReference type="EC" id="2.4.1.-" evidence="5"/>
<dbReference type="GO" id="GO:0080043">
    <property type="term" value="F:quercetin 3-O-glucosyltransferase activity"/>
    <property type="evidence" value="ECO:0007669"/>
    <property type="project" value="TreeGrafter"/>
</dbReference>
<evidence type="ECO:0000256" key="1">
    <source>
        <dbReference type="ARBA" id="ARBA00009995"/>
    </source>
</evidence>
<dbReference type="CAZy" id="GT1">
    <property type="family name" value="Glycosyltransferase Family 1"/>
</dbReference>
<dbReference type="AlphaFoldDB" id="A4F1Q2"/>